<feature type="compositionally biased region" description="Pro residues" evidence="11">
    <location>
        <begin position="698"/>
        <end position="724"/>
    </location>
</feature>
<dbReference type="InterPro" id="IPR004846">
    <property type="entry name" value="T2SS/T3SS_dom"/>
</dbReference>
<keyword evidence="6 12" id="KW-0732">Signal</keyword>
<dbReference type="NCBIfam" id="TIGR02517">
    <property type="entry name" value="type_II_gspD"/>
    <property type="match status" value="1"/>
</dbReference>
<dbReference type="Pfam" id="PF00263">
    <property type="entry name" value="Secretin"/>
    <property type="match status" value="1"/>
</dbReference>
<feature type="domain" description="Type II/III secretion system secretin-like" evidence="13">
    <location>
        <begin position="491"/>
        <end position="655"/>
    </location>
</feature>
<comment type="subcellular location">
    <subcellularLocation>
        <location evidence="1 10">Cell outer membrane</location>
    </subcellularLocation>
</comment>
<reference evidence="16 17" key="1">
    <citation type="submission" date="2020-03" db="EMBL/GenBank/DDBJ databases">
        <title>Genomic Encyclopedia of Type Strains, Phase IV (KMG-IV): sequencing the most valuable type-strain genomes for metagenomic binning, comparative biology and taxonomic classification.</title>
        <authorList>
            <person name="Goeker M."/>
        </authorList>
    </citation>
    <scope>NUCLEOTIDE SEQUENCE [LARGE SCALE GENOMIC DNA]</scope>
    <source>
        <strain evidence="16 17">DSM 27651</strain>
    </source>
</reference>
<evidence type="ECO:0000256" key="3">
    <source>
        <dbReference type="ARBA" id="ARBA00022448"/>
    </source>
</evidence>
<evidence type="ECO:0000256" key="12">
    <source>
        <dbReference type="SAM" id="SignalP"/>
    </source>
</evidence>
<dbReference type="InterPro" id="IPR013356">
    <property type="entry name" value="T2SS_GspD"/>
</dbReference>
<dbReference type="InterPro" id="IPR049371">
    <property type="entry name" value="GspD-like_N0"/>
</dbReference>
<dbReference type="InterPro" id="IPR005644">
    <property type="entry name" value="NolW-like"/>
</dbReference>
<dbReference type="PRINTS" id="PR00811">
    <property type="entry name" value="BCTERIALGSPD"/>
</dbReference>
<feature type="domain" description="NolW-like" evidence="14">
    <location>
        <begin position="179"/>
        <end position="249"/>
    </location>
</feature>
<name>A0ABX0XKA1_9SPHN</name>
<dbReference type="InterPro" id="IPR050810">
    <property type="entry name" value="Bact_Secretion_Sys_Channel"/>
</dbReference>
<evidence type="ECO:0000256" key="1">
    <source>
        <dbReference type="ARBA" id="ARBA00004442"/>
    </source>
</evidence>
<evidence type="ECO:0000256" key="9">
    <source>
        <dbReference type="ARBA" id="ARBA00023237"/>
    </source>
</evidence>
<keyword evidence="8" id="KW-0472">Membrane</keyword>
<dbReference type="Pfam" id="PF21305">
    <property type="entry name" value="type_II_gspD_N0"/>
    <property type="match status" value="1"/>
</dbReference>
<feature type="region of interest" description="Disordered" evidence="11">
    <location>
        <begin position="278"/>
        <end position="319"/>
    </location>
</feature>
<evidence type="ECO:0000256" key="4">
    <source>
        <dbReference type="ARBA" id="ARBA00022452"/>
    </source>
</evidence>
<feature type="chain" id="PRO_5046483223" evidence="12">
    <location>
        <begin position="20"/>
        <end position="768"/>
    </location>
</feature>
<feature type="compositionally biased region" description="Low complexity" evidence="11">
    <location>
        <begin position="306"/>
        <end position="319"/>
    </location>
</feature>
<feature type="domain" description="NolW-like" evidence="14">
    <location>
        <begin position="254"/>
        <end position="375"/>
    </location>
</feature>
<evidence type="ECO:0000259" key="13">
    <source>
        <dbReference type="Pfam" id="PF00263"/>
    </source>
</evidence>
<evidence type="ECO:0000259" key="15">
    <source>
        <dbReference type="Pfam" id="PF21305"/>
    </source>
</evidence>
<protein>
    <submittedName>
        <fullName evidence="16">General secretion pathway protein D</fullName>
    </submittedName>
</protein>
<dbReference type="InterPro" id="IPR001775">
    <property type="entry name" value="GspD/PilQ"/>
</dbReference>
<dbReference type="Proteomes" id="UP000734218">
    <property type="component" value="Unassembled WGS sequence"/>
</dbReference>
<keyword evidence="17" id="KW-1185">Reference proteome</keyword>
<feature type="compositionally biased region" description="Gly residues" evidence="11">
    <location>
        <begin position="294"/>
        <end position="305"/>
    </location>
</feature>
<keyword evidence="7" id="KW-0653">Protein transport</keyword>
<comment type="similarity">
    <text evidence="2">Belongs to the bacterial secretin family. GSP D subfamily.</text>
</comment>
<feature type="domain" description="NolW-like" evidence="14">
    <location>
        <begin position="117"/>
        <end position="176"/>
    </location>
</feature>
<evidence type="ECO:0000256" key="6">
    <source>
        <dbReference type="ARBA" id="ARBA00022729"/>
    </source>
</evidence>
<comment type="caution">
    <text evidence="16">The sequence shown here is derived from an EMBL/GenBank/DDBJ whole genome shotgun (WGS) entry which is preliminary data.</text>
</comment>
<keyword evidence="3 10" id="KW-0813">Transport</keyword>
<dbReference type="PANTHER" id="PTHR30332">
    <property type="entry name" value="PROBABLE GENERAL SECRETION PATHWAY PROTEIN D"/>
    <property type="match status" value="1"/>
</dbReference>
<accession>A0ABX0XKA1</accession>
<dbReference type="PANTHER" id="PTHR30332:SF24">
    <property type="entry name" value="SECRETIN GSPD-RELATED"/>
    <property type="match status" value="1"/>
</dbReference>
<dbReference type="RefSeq" id="WP_167953142.1">
    <property type="nucleotide sequence ID" value="NZ_JAATJE010000001.1"/>
</dbReference>
<keyword evidence="5" id="KW-0812">Transmembrane</keyword>
<evidence type="ECO:0000256" key="7">
    <source>
        <dbReference type="ARBA" id="ARBA00022927"/>
    </source>
</evidence>
<feature type="domain" description="GspD-like N0" evidence="15">
    <location>
        <begin position="23"/>
        <end position="93"/>
    </location>
</feature>
<feature type="signal peptide" evidence="12">
    <location>
        <begin position="1"/>
        <end position="19"/>
    </location>
</feature>
<keyword evidence="4" id="KW-1134">Transmembrane beta strand</keyword>
<evidence type="ECO:0000256" key="10">
    <source>
        <dbReference type="RuleBase" id="RU004004"/>
    </source>
</evidence>
<proteinExistence type="inferred from homology"/>
<organism evidence="16 17">
    <name type="scientific">Sphingomonas jejuensis</name>
    <dbReference type="NCBI Taxonomy" id="904715"/>
    <lineage>
        <taxon>Bacteria</taxon>
        <taxon>Pseudomonadati</taxon>
        <taxon>Pseudomonadota</taxon>
        <taxon>Alphaproteobacteria</taxon>
        <taxon>Sphingomonadales</taxon>
        <taxon>Sphingomonadaceae</taxon>
        <taxon>Sphingomonas</taxon>
    </lineage>
</organism>
<evidence type="ECO:0000259" key="14">
    <source>
        <dbReference type="Pfam" id="PF03958"/>
    </source>
</evidence>
<evidence type="ECO:0000313" key="16">
    <source>
        <dbReference type="EMBL" id="NJC33279.1"/>
    </source>
</evidence>
<dbReference type="Gene3D" id="3.30.1370.120">
    <property type="match status" value="3"/>
</dbReference>
<dbReference type="EMBL" id="JAATJE010000001">
    <property type="protein sequence ID" value="NJC33279.1"/>
    <property type="molecule type" value="Genomic_DNA"/>
</dbReference>
<evidence type="ECO:0000256" key="11">
    <source>
        <dbReference type="SAM" id="MobiDB-lite"/>
    </source>
</evidence>
<gene>
    <name evidence="16" type="ORF">GGR88_000753</name>
</gene>
<evidence type="ECO:0000256" key="5">
    <source>
        <dbReference type="ARBA" id="ARBA00022692"/>
    </source>
</evidence>
<feature type="region of interest" description="Disordered" evidence="11">
    <location>
        <begin position="695"/>
        <end position="728"/>
    </location>
</feature>
<dbReference type="InterPro" id="IPR038591">
    <property type="entry name" value="NolW-like_sf"/>
</dbReference>
<evidence type="ECO:0000313" key="17">
    <source>
        <dbReference type="Proteomes" id="UP000734218"/>
    </source>
</evidence>
<sequence>MRGALGIALALALAAPAVAQQTLNVRDADIRAFIQDAARVTGRVFIIDQRVQGRVSVTSDRPLSRSEYFELFLATLRANGLVAVPTNGGAFRIQPVEGAAATAGRVGGGSTANSFVTEVFRLRSIDATQAVETIRPLVSREGSVTANRGANSLVVADFGDNLRRIRELIRRIDQDGSATRVVPLENAGAREIATSLSQLIQGSGGQGGTGLTATVVPVDSANAIALRGDAATVARLAETARELDRQAEQGTEIRVIYLEHADAAQLLPVLQQLTGQPVTQASSDTGALSASRGGVSGSGTGGAGGSIPTSTSVASAPVAASGGNPGAASALGLLGRGPAIVTRFEGANALIVAAPGDTQRLLGEVIRQLDARREQVLVEAIVVEISDTAARRLGVQFLLGGLPGSGLPFLATSYANSAPNLLTIAGAVAARSLNTTTTVVNGTTVTTSTDNAISNQLAQAAVNSILGNPAGLIGFGTEIGRDGIFGTIINAVQSDGQSNLLSTPSIMTLDNQEARILVGQEIPVTTGEALSNNFDNAFRTVQRQNVGIQLEVRPQINAGGEIKLALRQEVSSISGAVSNDNSDLILNKREIETTITVQDGQIAVLGGLLDDNERNTIEKIPLLGDLPAIGALFRSRARQRAKTNLMVFIRPTIIRSPNDQQVLTEQRYGYVRRQQMEQQPNVEPSLDELVRDYMGAAPPVPREPLPGSYPPAAPPATALPPPLLTPEGEAALPETVVPRPLSEQQPRVIVPEVRSTRQVVRPITGDPQ</sequence>
<evidence type="ECO:0000256" key="2">
    <source>
        <dbReference type="ARBA" id="ARBA00006980"/>
    </source>
</evidence>
<evidence type="ECO:0000256" key="8">
    <source>
        <dbReference type="ARBA" id="ARBA00023136"/>
    </source>
</evidence>
<dbReference type="Pfam" id="PF03958">
    <property type="entry name" value="Secretin_N"/>
    <property type="match status" value="3"/>
</dbReference>
<keyword evidence="9" id="KW-0998">Cell outer membrane</keyword>